<gene>
    <name evidence="2" type="ORF">CSSPJE1EN1_LOCUS6012</name>
</gene>
<dbReference type="Proteomes" id="UP001497444">
    <property type="component" value="Chromosome 13"/>
</dbReference>
<evidence type="ECO:0000256" key="1">
    <source>
        <dbReference type="SAM" id="MobiDB-lite"/>
    </source>
</evidence>
<keyword evidence="3" id="KW-1185">Reference proteome</keyword>
<organism evidence="2 3">
    <name type="scientific">Sphagnum jensenii</name>
    <dbReference type="NCBI Taxonomy" id="128206"/>
    <lineage>
        <taxon>Eukaryota</taxon>
        <taxon>Viridiplantae</taxon>
        <taxon>Streptophyta</taxon>
        <taxon>Embryophyta</taxon>
        <taxon>Bryophyta</taxon>
        <taxon>Sphagnophytina</taxon>
        <taxon>Sphagnopsida</taxon>
        <taxon>Sphagnales</taxon>
        <taxon>Sphagnaceae</taxon>
        <taxon>Sphagnum</taxon>
    </lineage>
</organism>
<protein>
    <submittedName>
        <fullName evidence="2">Uncharacterized protein</fullName>
    </submittedName>
</protein>
<sequence>MESVVEVENQSVGSSSTGLLGMQGLETSPAKVEKLLSIHGKAQEKVAAWIVNAGWQNVHRGHHRLNGRANLTHDSPPFHEIALAEIEYLEVAVAT</sequence>
<feature type="region of interest" description="Disordered" evidence="1">
    <location>
        <begin position="1"/>
        <end position="20"/>
    </location>
</feature>
<evidence type="ECO:0000313" key="2">
    <source>
        <dbReference type="EMBL" id="CAK9260534.1"/>
    </source>
</evidence>
<proteinExistence type="predicted"/>
<reference evidence="2" key="1">
    <citation type="submission" date="2024-02" db="EMBL/GenBank/DDBJ databases">
        <authorList>
            <consortium name="ELIXIR-Norway"/>
            <consortium name="Elixir Norway"/>
        </authorList>
    </citation>
    <scope>NUCLEOTIDE SEQUENCE</scope>
</reference>
<evidence type="ECO:0000313" key="3">
    <source>
        <dbReference type="Proteomes" id="UP001497444"/>
    </source>
</evidence>
<feature type="compositionally biased region" description="Polar residues" evidence="1">
    <location>
        <begin position="8"/>
        <end position="18"/>
    </location>
</feature>
<dbReference type="EMBL" id="OZ020108">
    <property type="protein sequence ID" value="CAK9260534.1"/>
    <property type="molecule type" value="Genomic_DNA"/>
</dbReference>
<name>A0ABP0W1W9_9BRYO</name>
<accession>A0ABP0W1W9</accession>